<evidence type="ECO:0000313" key="5">
    <source>
        <dbReference type="Proteomes" id="UP001231189"/>
    </source>
</evidence>
<dbReference type="Proteomes" id="UP001231189">
    <property type="component" value="Unassembled WGS sequence"/>
</dbReference>
<feature type="region of interest" description="Disordered" evidence="1">
    <location>
        <begin position="97"/>
        <end position="175"/>
    </location>
</feature>
<evidence type="ECO:0000259" key="2">
    <source>
        <dbReference type="Pfam" id="PF07727"/>
    </source>
</evidence>
<keyword evidence="5" id="KW-1185">Reference proteome</keyword>
<sequence length="790" mass="89762">MYIRVFGCKCLVKNNKGKLGKFETRTIEGIFVGYAENSHAYRYYNRSTGTIEVSCDVEFLEDNGSQVEQVVPCVAGNDDDPSSAIKHMGIGHIRPMEIHSDDQDDGIEVSSTAQVEPSSTQAEPSSATQEPSSTQDESHSEEQEESPHSTEQDHDDDQETSSTHVQAQVVPHDQALARDEFIDHEGTIRKIKAATRASDMKVDHVLGSISRGVVTRRHHALLITYCQHHAFVSSFEPLKVHEALVDPDWVIAMQEELECFTRNEVWSLVERPKDHRINVIGTKWVFKNKQDENGIVIRNKARKFEMSMMGELKFFLGFQVRQLAKGTFISQEKYVKDMLKKFNMTNASPMKTPMPVKGQLGSCDGEKDVDIKVVGVVRHVAKLPREEGLLILPAVLVVAYPLKLIREMRTVNPYRFEQRTYTRGDKFFWTKTQAALWDGYYDSHEFMKNGDIVSPKAINPEELALHEATKYRFVVETLKGMGLYDLVCLKPDDQQEDPTFCPLLVRQFHCTVFFHDDEDRTITWMTGKKSTHAPTLSSVQPWVVVVTVLQDTRFIHGPSLLRMFRESLISKSGDTSEVRNYHLNLMYYCHPDRVRKIDGCDLIYCELKRAVMDRMTPNYAQYVQRLINYIVPAPLNVLGERVIMDPFRIPTQEATRPDVPSMMPSTERRSKERHDHDASSSYSRRPKHGAARFFSSMRHGGARMSSWPHGTTLFLLGPEMEPVVAPQWEMPLLTDEMIQNFDFSVYAHGALPPRTARAPTPADGDGDEDEGDASSRGGGESSYSPGHEFY</sequence>
<organism evidence="4 5">
    <name type="scientific">Lolium multiflorum</name>
    <name type="common">Italian ryegrass</name>
    <name type="synonym">Lolium perenne subsp. multiflorum</name>
    <dbReference type="NCBI Taxonomy" id="4521"/>
    <lineage>
        <taxon>Eukaryota</taxon>
        <taxon>Viridiplantae</taxon>
        <taxon>Streptophyta</taxon>
        <taxon>Embryophyta</taxon>
        <taxon>Tracheophyta</taxon>
        <taxon>Spermatophyta</taxon>
        <taxon>Magnoliopsida</taxon>
        <taxon>Liliopsida</taxon>
        <taxon>Poales</taxon>
        <taxon>Poaceae</taxon>
        <taxon>BOP clade</taxon>
        <taxon>Pooideae</taxon>
        <taxon>Poodae</taxon>
        <taxon>Poeae</taxon>
        <taxon>Poeae Chloroplast Group 2 (Poeae type)</taxon>
        <taxon>Loliodinae</taxon>
        <taxon>Loliinae</taxon>
        <taxon>Lolium</taxon>
    </lineage>
</organism>
<dbReference type="AlphaFoldDB" id="A0AAD8VI54"/>
<dbReference type="Pfam" id="PF07727">
    <property type="entry name" value="RVT_2"/>
    <property type="match status" value="1"/>
</dbReference>
<evidence type="ECO:0000259" key="3">
    <source>
        <dbReference type="Pfam" id="PF25597"/>
    </source>
</evidence>
<feature type="domain" description="Retroviral polymerase SH3-like" evidence="3">
    <location>
        <begin position="8"/>
        <end position="64"/>
    </location>
</feature>
<evidence type="ECO:0008006" key="6">
    <source>
        <dbReference type="Google" id="ProtNLM"/>
    </source>
</evidence>
<protein>
    <recommendedName>
        <fullName evidence="6">Reverse transcriptase Ty1/copia-type domain-containing protein</fullName>
    </recommendedName>
</protein>
<feature type="domain" description="Reverse transcriptase Ty1/copia-type" evidence="2">
    <location>
        <begin position="301"/>
        <end position="354"/>
    </location>
</feature>
<dbReference type="InterPro" id="IPR013103">
    <property type="entry name" value="RVT_2"/>
</dbReference>
<reference evidence="4" key="1">
    <citation type="submission" date="2023-07" db="EMBL/GenBank/DDBJ databases">
        <title>A chromosome-level genome assembly of Lolium multiflorum.</title>
        <authorList>
            <person name="Chen Y."/>
            <person name="Copetti D."/>
            <person name="Kolliker R."/>
            <person name="Studer B."/>
        </authorList>
    </citation>
    <scope>NUCLEOTIDE SEQUENCE</scope>
    <source>
        <strain evidence="4">02402/16</strain>
        <tissue evidence="4">Leaf</tissue>
    </source>
</reference>
<dbReference type="EMBL" id="JAUUTY010000007">
    <property type="protein sequence ID" value="KAK1607399.1"/>
    <property type="molecule type" value="Genomic_DNA"/>
</dbReference>
<comment type="caution">
    <text evidence="4">The sequence shown here is derived from an EMBL/GenBank/DDBJ whole genome shotgun (WGS) entry which is preliminary data.</text>
</comment>
<feature type="compositionally biased region" description="Low complexity" evidence="1">
    <location>
        <begin position="752"/>
        <end position="763"/>
    </location>
</feature>
<feature type="compositionally biased region" description="Basic and acidic residues" evidence="1">
    <location>
        <begin position="136"/>
        <end position="152"/>
    </location>
</feature>
<feature type="compositionally biased region" description="Polar residues" evidence="1">
    <location>
        <begin position="109"/>
        <end position="131"/>
    </location>
</feature>
<feature type="compositionally biased region" description="Basic and acidic residues" evidence="1">
    <location>
        <begin position="666"/>
        <end position="678"/>
    </location>
</feature>
<dbReference type="InterPro" id="IPR057670">
    <property type="entry name" value="SH3_retrovirus"/>
</dbReference>
<proteinExistence type="predicted"/>
<evidence type="ECO:0000256" key="1">
    <source>
        <dbReference type="SAM" id="MobiDB-lite"/>
    </source>
</evidence>
<dbReference type="Pfam" id="PF25597">
    <property type="entry name" value="SH3_retrovirus"/>
    <property type="match status" value="1"/>
</dbReference>
<accession>A0AAD8VI54</accession>
<evidence type="ECO:0000313" key="4">
    <source>
        <dbReference type="EMBL" id="KAK1607399.1"/>
    </source>
</evidence>
<gene>
    <name evidence="4" type="ORF">QYE76_031072</name>
</gene>
<feature type="region of interest" description="Disordered" evidence="1">
    <location>
        <begin position="653"/>
        <end position="686"/>
    </location>
</feature>
<name>A0AAD8VI54_LOLMU</name>
<feature type="region of interest" description="Disordered" evidence="1">
    <location>
        <begin position="752"/>
        <end position="790"/>
    </location>
</feature>